<keyword evidence="3 5" id="KW-0238">DNA-binding</keyword>
<dbReference type="InterPro" id="IPR000119">
    <property type="entry name" value="Hist_DNA-bd"/>
</dbReference>
<dbReference type="OrthoDB" id="9799835at2"/>
<evidence type="ECO:0000256" key="2">
    <source>
        <dbReference type="ARBA" id="ARBA00023067"/>
    </source>
</evidence>
<name>A0A2T5C4V2_9BACT</name>
<sequence length="94" mass="10573">MTKADIVNEISKNTGIEKVTVQKAVEAFMETVKDSLTEGRNVYLRGFGSFIVKKRAEKTARNISKNTTIIIPEHFIPSFKPAKTFVSQVKDQVK</sequence>
<dbReference type="CDD" id="cd13836">
    <property type="entry name" value="IHF_B"/>
    <property type="match status" value="1"/>
</dbReference>
<dbReference type="Proteomes" id="UP000243525">
    <property type="component" value="Unassembled WGS sequence"/>
</dbReference>
<organism evidence="5 6">
    <name type="scientific">Mangrovibacterium marinum</name>
    <dbReference type="NCBI Taxonomy" id="1639118"/>
    <lineage>
        <taxon>Bacteria</taxon>
        <taxon>Pseudomonadati</taxon>
        <taxon>Bacteroidota</taxon>
        <taxon>Bacteroidia</taxon>
        <taxon>Marinilabiliales</taxon>
        <taxon>Prolixibacteraceae</taxon>
        <taxon>Mangrovibacterium</taxon>
    </lineage>
</organism>
<evidence type="ECO:0000313" key="6">
    <source>
        <dbReference type="Proteomes" id="UP000243525"/>
    </source>
</evidence>
<dbReference type="Pfam" id="PF00216">
    <property type="entry name" value="Bac_DNA_binding"/>
    <property type="match status" value="1"/>
</dbReference>
<proteinExistence type="inferred from homology"/>
<protein>
    <submittedName>
        <fullName evidence="5">DNA-binding protein HU-beta</fullName>
    </submittedName>
</protein>
<dbReference type="PANTHER" id="PTHR33175:SF3">
    <property type="entry name" value="DNA-BINDING PROTEIN HU-BETA"/>
    <property type="match status" value="1"/>
</dbReference>
<reference evidence="5 6" key="1">
    <citation type="submission" date="2018-04" db="EMBL/GenBank/DDBJ databases">
        <title>Genomic Encyclopedia of Archaeal and Bacterial Type Strains, Phase II (KMG-II): from individual species to whole genera.</title>
        <authorList>
            <person name="Goeker M."/>
        </authorList>
    </citation>
    <scope>NUCLEOTIDE SEQUENCE [LARGE SCALE GENOMIC DNA]</scope>
    <source>
        <strain evidence="5 6">DSM 28823</strain>
    </source>
</reference>
<evidence type="ECO:0000256" key="3">
    <source>
        <dbReference type="ARBA" id="ARBA00023125"/>
    </source>
</evidence>
<dbReference type="GO" id="GO:0030527">
    <property type="term" value="F:structural constituent of chromatin"/>
    <property type="evidence" value="ECO:0007669"/>
    <property type="project" value="InterPro"/>
</dbReference>
<dbReference type="RefSeq" id="WP_107821260.1">
    <property type="nucleotide sequence ID" value="NZ_OY782574.1"/>
</dbReference>
<dbReference type="InterPro" id="IPR010992">
    <property type="entry name" value="IHF-like_DNA-bd_dom_sf"/>
</dbReference>
<comment type="caution">
    <text evidence="5">The sequence shown here is derived from an EMBL/GenBank/DDBJ whole genome shotgun (WGS) entry which is preliminary data.</text>
</comment>
<dbReference type="FunFam" id="4.10.520.10:FF:000007">
    <property type="entry name" value="Integration host factor subunit beta"/>
    <property type="match status" value="1"/>
</dbReference>
<dbReference type="Gene3D" id="4.10.520.10">
    <property type="entry name" value="IHF-like DNA-binding proteins"/>
    <property type="match status" value="1"/>
</dbReference>
<keyword evidence="2" id="KW-0226">DNA condensation</keyword>
<keyword evidence="6" id="KW-1185">Reference proteome</keyword>
<evidence type="ECO:0000313" key="5">
    <source>
        <dbReference type="EMBL" id="PTN09876.1"/>
    </source>
</evidence>
<dbReference type="PRINTS" id="PR01727">
    <property type="entry name" value="DNABINDINGHU"/>
</dbReference>
<dbReference type="SMART" id="SM00411">
    <property type="entry name" value="BHL"/>
    <property type="match status" value="1"/>
</dbReference>
<dbReference type="EMBL" id="QAAD01000003">
    <property type="protein sequence ID" value="PTN09876.1"/>
    <property type="molecule type" value="Genomic_DNA"/>
</dbReference>
<dbReference type="GO" id="GO:0005829">
    <property type="term" value="C:cytosol"/>
    <property type="evidence" value="ECO:0007669"/>
    <property type="project" value="TreeGrafter"/>
</dbReference>
<evidence type="ECO:0000256" key="1">
    <source>
        <dbReference type="ARBA" id="ARBA00010529"/>
    </source>
</evidence>
<accession>A0A2T5C4V2</accession>
<dbReference type="GO" id="GO:0030261">
    <property type="term" value="P:chromosome condensation"/>
    <property type="evidence" value="ECO:0007669"/>
    <property type="project" value="UniProtKB-KW"/>
</dbReference>
<dbReference type="AlphaFoldDB" id="A0A2T5C4V2"/>
<dbReference type="PANTHER" id="PTHR33175">
    <property type="entry name" value="DNA-BINDING PROTEIN HU"/>
    <property type="match status" value="1"/>
</dbReference>
<dbReference type="GO" id="GO:0003677">
    <property type="term" value="F:DNA binding"/>
    <property type="evidence" value="ECO:0007669"/>
    <property type="project" value="UniProtKB-KW"/>
</dbReference>
<gene>
    <name evidence="5" type="ORF">C8N47_103173</name>
</gene>
<dbReference type="SUPFAM" id="SSF47729">
    <property type="entry name" value="IHF-like DNA-binding proteins"/>
    <property type="match status" value="1"/>
</dbReference>
<comment type="similarity">
    <text evidence="1 4">Belongs to the bacterial histone-like protein family.</text>
</comment>
<evidence type="ECO:0000256" key="4">
    <source>
        <dbReference type="RuleBase" id="RU003939"/>
    </source>
</evidence>